<evidence type="ECO:0000256" key="1">
    <source>
        <dbReference type="SAM" id="MobiDB-lite"/>
    </source>
</evidence>
<proteinExistence type="predicted"/>
<evidence type="ECO:0000313" key="2">
    <source>
        <dbReference type="EMBL" id="OMO51750.1"/>
    </source>
</evidence>
<evidence type="ECO:0000313" key="3">
    <source>
        <dbReference type="Proteomes" id="UP000187203"/>
    </source>
</evidence>
<protein>
    <submittedName>
        <fullName evidence="2">Uncharacterized protein</fullName>
    </submittedName>
</protein>
<gene>
    <name evidence="2" type="ORF">COLO4_37525</name>
</gene>
<accession>A0A1R3G147</accession>
<feature type="compositionally biased region" description="Polar residues" evidence="1">
    <location>
        <begin position="1"/>
        <end position="38"/>
    </location>
</feature>
<keyword evidence="3" id="KW-1185">Reference proteome</keyword>
<dbReference type="EMBL" id="AWUE01024056">
    <property type="protein sequence ID" value="OMO51750.1"/>
    <property type="molecule type" value="Genomic_DNA"/>
</dbReference>
<reference evidence="3" key="1">
    <citation type="submission" date="2013-09" db="EMBL/GenBank/DDBJ databases">
        <title>Corchorus olitorius genome sequencing.</title>
        <authorList>
            <person name="Alam M."/>
            <person name="Haque M.S."/>
            <person name="Islam M.S."/>
            <person name="Emdad E.M."/>
            <person name="Islam M.M."/>
            <person name="Ahmed B."/>
            <person name="Halim A."/>
            <person name="Hossen Q.M.M."/>
            <person name="Hossain M.Z."/>
            <person name="Ahmed R."/>
            <person name="Khan M.M."/>
            <person name="Islam R."/>
            <person name="Rashid M.M."/>
            <person name="Khan S.A."/>
            <person name="Rahman M.S."/>
            <person name="Alam M."/>
            <person name="Yahiya A.S."/>
            <person name="Khan M.S."/>
            <person name="Azam M.S."/>
            <person name="Haque T."/>
            <person name="Lashkar M.Z.H."/>
            <person name="Akhand A.I."/>
            <person name="Morshed G."/>
            <person name="Roy S."/>
            <person name="Uddin K.S."/>
            <person name="Rabeya T."/>
            <person name="Hossain A.S."/>
            <person name="Chowdhury A."/>
            <person name="Snigdha A.R."/>
            <person name="Mortoza M.S."/>
            <person name="Matin S.A."/>
            <person name="Hoque S.M.E."/>
            <person name="Islam M.K."/>
            <person name="Roy D.K."/>
            <person name="Haider R."/>
            <person name="Moosa M.M."/>
            <person name="Elias S.M."/>
            <person name="Hasan A.M."/>
            <person name="Jahan S."/>
            <person name="Shafiuddin M."/>
            <person name="Mahmood N."/>
            <person name="Shommy N.S."/>
        </authorList>
    </citation>
    <scope>NUCLEOTIDE SEQUENCE [LARGE SCALE GENOMIC DNA]</scope>
    <source>
        <strain evidence="3">cv. O-4</strain>
    </source>
</reference>
<feature type="compositionally biased region" description="Basic residues" evidence="1">
    <location>
        <begin position="57"/>
        <end position="67"/>
    </location>
</feature>
<comment type="caution">
    <text evidence="2">The sequence shown here is derived from an EMBL/GenBank/DDBJ whole genome shotgun (WGS) entry which is preliminary data.</text>
</comment>
<name>A0A1R3G147_9ROSI</name>
<organism evidence="2 3">
    <name type="scientific">Corchorus olitorius</name>
    <dbReference type="NCBI Taxonomy" id="93759"/>
    <lineage>
        <taxon>Eukaryota</taxon>
        <taxon>Viridiplantae</taxon>
        <taxon>Streptophyta</taxon>
        <taxon>Embryophyta</taxon>
        <taxon>Tracheophyta</taxon>
        <taxon>Spermatophyta</taxon>
        <taxon>Magnoliopsida</taxon>
        <taxon>eudicotyledons</taxon>
        <taxon>Gunneridae</taxon>
        <taxon>Pentapetalae</taxon>
        <taxon>rosids</taxon>
        <taxon>malvids</taxon>
        <taxon>Malvales</taxon>
        <taxon>Malvaceae</taxon>
        <taxon>Grewioideae</taxon>
        <taxon>Apeibeae</taxon>
        <taxon>Corchorus</taxon>
    </lineage>
</organism>
<dbReference type="Proteomes" id="UP000187203">
    <property type="component" value="Unassembled WGS sequence"/>
</dbReference>
<feature type="region of interest" description="Disordered" evidence="1">
    <location>
        <begin position="1"/>
        <end position="67"/>
    </location>
</feature>
<sequence length="67" mass="6982">MSSSTPDVSSTPQQPEIGSSTSWAANQDQATGETTPIAPTNKDPGTIDLDDEEGGIHAKKRPKTSTI</sequence>
<dbReference type="AlphaFoldDB" id="A0A1R3G147"/>